<name>A0AAW0QK92_9PEZI</name>
<protein>
    <submittedName>
        <fullName evidence="1">2-oxoglutarate-dependent ethylene/succinate-forming enzyme</fullName>
    </submittedName>
</protein>
<accession>A0AAW0QK92</accession>
<evidence type="ECO:0000313" key="2">
    <source>
        <dbReference type="Proteomes" id="UP001392437"/>
    </source>
</evidence>
<gene>
    <name evidence="1" type="ORF">PG999_009052</name>
</gene>
<dbReference type="Proteomes" id="UP001392437">
    <property type="component" value="Unassembled WGS sequence"/>
</dbReference>
<dbReference type="EMBL" id="JAQQWP010000008">
    <property type="protein sequence ID" value="KAK8105693.1"/>
    <property type="molecule type" value="Genomic_DNA"/>
</dbReference>
<sequence length="139" mass="15805">MSTVLHDHLTKLGATMPPGYVARVGQIETFNLAEHITSTAGDLAIGRALVDAWRRGNMRSTGARRRRVATFSLSRPYKRLPVWTRRATRATSHRARRSRRYEAGQEPHEGIHYGTHFTNMRTGTGSWQIRPCVPWDPAR</sequence>
<dbReference type="AlphaFoldDB" id="A0AAW0QK92"/>
<evidence type="ECO:0000313" key="1">
    <source>
        <dbReference type="EMBL" id="KAK8105693.1"/>
    </source>
</evidence>
<keyword evidence="2" id="KW-1185">Reference proteome</keyword>
<reference evidence="1 2" key="1">
    <citation type="submission" date="2023-01" db="EMBL/GenBank/DDBJ databases">
        <title>Analysis of 21 Apiospora genomes using comparative genomics revels a genus with tremendous synthesis potential of carbohydrate active enzymes and secondary metabolites.</title>
        <authorList>
            <person name="Sorensen T."/>
        </authorList>
    </citation>
    <scope>NUCLEOTIDE SEQUENCE [LARGE SCALE GENOMIC DNA]</scope>
    <source>
        <strain evidence="1 2">CBS 117206</strain>
    </source>
</reference>
<comment type="caution">
    <text evidence="1">The sequence shown here is derived from an EMBL/GenBank/DDBJ whole genome shotgun (WGS) entry which is preliminary data.</text>
</comment>
<proteinExistence type="predicted"/>
<organism evidence="1 2">
    <name type="scientific">Apiospora kogelbergensis</name>
    <dbReference type="NCBI Taxonomy" id="1337665"/>
    <lineage>
        <taxon>Eukaryota</taxon>
        <taxon>Fungi</taxon>
        <taxon>Dikarya</taxon>
        <taxon>Ascomycota</taxon>
        <taxon>Pezizomycotina</taxon>
        <taxon>Sordariomycetes</taxon>
        <taxon>Xylariomycetidae</taxon>
        <taxon>Amphisphaeriales</taxon>
        <taxon>Apiosporaceae</taxon>
        <taxon>Apiospora</taxon>
    </lineage>
</organism>